<dbReference type="InterPro" id="IPR036852">
    <property type="entry name" value="Peptidase_S8/S53_dom_sf"/>
</dbReference>
<dbReference type="InterPro" id="IPR000209">
    <property type="entry name" value="Peptidase_S8/S53_dom"/>
</dbReference>
<evidence type="ECO:0000259" key="1">
    <source>
        <dbReference type="Pfam" id="PF00082"/>
    </source>
</evidence>
<dbReference type="Pfam" id="PF00082">
    <property type="entry name" value="Peptidase_S8"/>
    <property type="match status" value="1"/>
</dbReference>
<dbReference type="GO" id="GO:0006508">
    <property type="term" value="P:proteolysis"/>
    <property type="evidence" value="ECO:0007669"/>
    <property type="project" value="InterPro"/>
</dbReference>
<evidence type="ECO:0000313" key="3">
    <source>
        <dbReference type="Proteomes" id="UP000294927"/>
    </source>
</evidence>
<dbReference type="RefSeq" id="WP_208297925.1">
    <property type="nucleotide sequence ID" value="NZ_SOCP01000018.1"/>
</dbReference>
<accession>A0A4R7V164</accession>
<protein>
    <submittedName>
        <fullName evidence="2">Subtilase family protein</fullName>
    </submittedName>
</protein>
<dbReference type="Proteomes" id="UP000294927">
    <property type="component" value="Unassembled WGS sequence"/>
</dbReference>
<evidence type="ECO:0000313" key="2">
    <source>
        <dbReference type="EMBL" id="TDV42212.1"/>
    </source>
</evidence>
<dbReference type="SUPFAM" id="SSF52743">
    <property type="entry name" value="Subtilisin-like"/>
    <property type="match status" value="1"/>
</dbReference>
<feature type="domain" description="Peptidase S8/S53" evidence="1">
    <location>
        <begin position="6"/>
        <end position="121"/>
    </location>
</feature>
<dbReference type="AlphaFoldDB" id="A0A4R7V164"/>
<comment type="caution">
    <text evidence="2">The sequence shown here is derived from an EMBL/GenBank/DDBJ whole genome shotgun (WGS) entry which is preliminary data.</text>
</comment>
<name>A0A4R7V164_9PSEU</name>
<gene>
    <name evidence="2" type="ORF">CLV71_11882</name>
</gene>
<dbReference type="EMBL" id="SOCP01000018">
    <property type="protein sequence ID" value="TDV42212.1"/>
    <property type="molecule type" value="Genomic_DNA"/>
</dbReference>
<keyword evidence="3" id="KW-1185">Reference proteome</keyword>
<reference evidence="2 3" key="1">
    <citation type="submission" date="2019-03" db="EMBL/GenBank/DDBJ databases">
        <title>Genomic Encyclopedia of Archaeal and Bacterial Type Strains, Phase II (KMG-II): from individual species to whole genera.</title>
        <authorList>
            <person name="Goeker M."/>
        </authorList>
    </citation>
    <scope>NUCLEOTIDE SEQUENCE [LARGE SCALE GENOMIC DNA]</scope>
    <source>
        <strain evidence="2 3">DSM 45499</strain>
    </source>
</reference>
<organism evidence="2 3">
    <name type="scientific">Actinophytocola oryzae</name>
    <dbReference type="NCBI Taxonomy" id="502181"/>
    <lineage>
        <taxon>Bacteria</taxon>
        <taxon>Bacillati</taxon>
        <taxon>Actinomycetota</taxon>
        <taxon>Actinomycetes</taxon>
        <taxon>Pseudonocardiales</taxon>
        <taxon>Pseudonocardiaceae</taxon>
    </lineage>
</organism>
<proteinExistence type="predicted"/>
<dbReference type="GO" id="GO:0004252">
    <property type="term" value="F:serine-type endopeptidase activity"/>
    <property type="evidence" value="ECO:0007669"/>
    <property type="project" value="InterPro"/>
</dbReference>
<sequence length="330" mass="36661">MTFSKTWPARPDIVLEGGNVARSPNGTEFDTPDNLQIVTTNAPLATRSTRLLTTTNATSAATAQVAALAAAVWADYPALRPETVRALVVHSAEWSPVMRRRLDAVKSRRPRARLLRRYGMGVPDLTRATRSATDALTLVAQDVIHPFEEGVMREIHFHDLPWPTDVLADLAETQVRLRVTLSYFIEPNPGRRGWRRRHSYASHGLRFDLRTATESQGDFEKRLNQKALAEEEQRPTTSGTDAGWYLGTEHQSAPGCLHTDIWTGTAIDLANRGAIAVYPVTGWWKENPTRDRSDHGARYALVLSITTPETNADIWTPVAQQIGIPVAIET</sequence>
<dbReference type="Gene3D" id="3.40.50.200">
    <property type="entry name" value="Peptidase S8/S53 domain"/>
    <property type="match status" value="1"/>
</dbReference>